<keyword evidence="2" id="KW-0808">Transferase</keyword>
<dbReference type="AlphaFoldDB" id="A0A3Q8XRZ8"/>
<sequence length="290" mass="32253">MRWHGGKWRLAPWIIGHFPPHRVYVEPFGGAASVLMRKPRLWAECYNDLDGDVVNVFQVLRDRLAAADLRARLALTPFARAEFDATYEPAADPIDAAHKTIVRSFMGHGSDSVSRSCRTGFRAKMSDNRAFAAQAWSNYADAVPFFCERLQGVLIEQRDAREVMTRLDGADTLHYVDPPYMIATRSSLAGGRGATHGYRHELTDDDHDTLLTFLDGLRGYVVLSGYPSEDYDRALGHWRRVEMRALADGAKERTEVLWINPACAAALDAQAGGLGMPLFGVLDDGREAAE</sequence>
<reference evidence="4 5" key="1">
    <citation type="submission" date="2018-09" db="EMBL/GenBank/DDBJ databases">
        <title>Marinorhizobium profundi gen. nov., sp. nov., isolated from a deep-sea sediment sample from the New Britain Trench and proposal of Marinorhizobiaceae fam. nov. in the order Rhizobiales of the class Alphaproteobacteria.</title>
        <authorList>
            <person name="Cao J."/>
        </authorList>
    </citation>
    <scope>NUCLEOTIDE SEQUENCE [LARGE SCALE GENOMIC DNA]</scope>
    <source>
        <strain evidence="4 5">WS11</strain>
    </source>
</reference>
<dbReference type="GO" id="GO:0006298">
    <property type="term" value="P:mismatch repair"/>
    <property type="evidence" value="ECO:0007669"/>
    <property type="project" value="TreeGrafter"/>
</dbReference>
<keyword evidence="5" id="KW-1185">Reference proteome</keyword>
<dbReference type="SUPFAM" id="SSF53335">
    <property type="entry name" value="S-adenosyl-L-methionine-dependent methyltransferases"/>
    <property type="match status" value="1"/>
</dbReference>
<gene>
    <name evidence="4" type="ORF">D5400_17050</name>
</gene>
<evidence type="ECO:0000313" key="5">
    <source>
        <dbReference type="Proteomes" id="UP000268192"/>
    </source>
</evidence>
<dbReference type="PANTHER" id="PTHR30481">
    <property type="entry name" value="DNA ADENINE METHYLASE"/>
    <property type="match status" value="1"/>
</dbReference>
<dbReference type="REBASE" id="284705">
    <property type="entry name" value="M.AbaWS11ORF17050P"/>
</dbReference>
<dbReference type="GO" id="GO:0009307">
    <property type="term" value="P:DNA restriction-modification system"/>
    <property type="evidence" value="ECO:0007669"/>
    <property type="project" value="InterPro"/>
</dbReference>
<name>A0A3Q8XRZ8_9HYPH</name>
<dbReference type="PRINTS" id="PR00505">
    <property type="entry name" value="D12N6MTFRASE"/>
</dbReference>
<dbReference type="Proteomes" id="UP000268192">
    <property type="component" value="Chromosome"/>
</dbReference>
<dbReference type="InterPro" id="IPR029063">
    <property type="entry name" value="SAM-dependent_MTases_sf"/>
</dbReference>
<dbReference type="Gene3D" id="3.40.50.150">
    <property type="entry name" value="Vaccinia Virus protein VP39"/>
    <property type="match status" value="2"/>
</dbReference>
<dbReference type="GO" id="GO:1904047">
    <property type="term" value="F:S-adenosyl-L-methionine binding"/>
    <property type="evidence" value="ECO:0007669"/>
    <property type="project" value="TreeGrafter"/>
</dbReference>
<dbReference type="InterPro" id="IPR012327">
    <property type="entry name" value="MeTrfase_D12"/>
</dbReference>
<keyword evidence="3" id="KW-0949">S-adenosyl-L-methionine</keyword>
<protein>
    <submittedName>
        <fullName evidence="4">DNA adenine methylase</fullName>
    </submittedName>
</protein>
<dbReference type="GO" id="GO:0009007">
    <property type="term" value="F:site-specific DNA-methyltransferase (adenine-specific) activity"/>
    <property type="evidence" value="ECO:0007669"/>
    <property type="project" value="UniProtKB-EC"/>
</dbReference>
<organism evidence="4 5">
    <name type="scientific">Georhizobium profundi</name>
    <dbReference type="NCBI Taxonomy" id="2341112"/>
    <lineage>
        <taxon>Bacteria</taxon>
        <taxon>Pseudomonadati</taxon>
        <taxon>Pseudomonadota</taxon>
        <taxon>Alphaproteobacteria</taxon>
        <taxon>Hyphomicrobiales</taxon>
        <taxon>Rhizobiaceae</taxon>
        <taxon>Georhizobium</taxon>
    </lineage>
</organism>
<dbReference type="GO" id="GO:0032259">
    <property type="term" value="P:methylation"/>
    <property type="evidence" value="ECO:0007669"/>
    <property type="project" value="UniProtKB-KW"/>
</dbReference>
<dbReference type="GO" id="GO:0043565">
    <property type="term" value="F:sequence-specific DNA binding"/>
    <property type="evidence" value="ECO:0007669"/>
    <property type="project" value="TreeGrafter"/>
</dbReference>
<keyword evidence="1 4" id="KW-0489">Methyltransferase</keyword>
<dbReference type="Pfam" id="PF02086">
    <property type="entry name" value="MethyltransfD12"/>
    <property type="match status" value="1"/>
</dbReference>
<dbReference type="PANTHER" id="PTHR30481:SF4">
    <property type="entry name" value="SITE-SPECIFIC DNA-METHYLTRANSFERASE (ADENINE-SPECIFIC)"/>
    <property type="match status" value="1"/>
</dbReference>
<evidence type="ECO:0000313" key="4">
    <source>
        <dbReference type="EMBL" id="AZN73899.1"/>
    </source>
</evidence>
<dbReference type="OrthoDB" id="9805629at2"/>
<evidence type="ECO:0000256" key="1">
    <source>
        <dbReference type="ARBA" id="ARBA00022603"/>
    </source>
</evidence>
<proteinExistence type="predicted"/>
<dbReference type="KEGG" id="abaw:D5400_17050"/>
<dbReference type="EMBL" id="CP032509">
    <property type="protein sequence ID" value="AZN73899.1"/>
    <property type="molecule type" value="Genomic_DNA"/>
</dbReference>
<evidence type="ECO:0000256" key="3">
    <source>
        <dbReference type="ARBA" id="ARBA00022691"/>
    </source>
</evidence>
<accession>A0A3Q8XRZ8</accession>
<evidence type="ECO:0000256" key="2">
    <source>
        <dbReference type="ARBA" id="ARBA00022679"/>
    </source>
</evidence>